<dbReference type="Proteomes" id="UP000830552">
    <property type="component" value="Chromosome"/>
</dbReference>
<evidence type="ECO:0008006" key="3">
    <source>
        <dbReference type="Google" id="ProtNLM"/>
    </source>
</evidence>
<proteinExistence type="predicted"/>
<gene>
    <name evidence="1" type="ORF">M0D58_14650</name>
</gene>
<evidence type="ECO:0000313" key="2">
    <source>
        <dbReference type="Proteomes" id="UP000830552"/>
    </source>
</evidence>
<dbReference type="Gene3D" id="1.10.30.50">
    <property type="match status" value="1"/>
</dbReference>
<evidence type="ECO:0000313" key="1">
    <source>
        <dbReference type="EMBL" id="UPQ75277.1"/>
    </source>
</evidence>
<dbReference type="RefSeq" id="WP_248391003.1">
    <property type="nucleotide sequence ID" value="NZ_CP096203.1"/>
</dbReference>
<organism evidence="1 2">
    <name type="scientific">Chryseobacterium nepalense</name>
    <dbReference type="NCBI Taxonomy" id="1854498"/>
    <lineage>
        <taxon>Bacteria</taxon>
        <taxon>Pseudomonadati</taxon>
        <taxon>Bacteroidota</taxon>
        <taxon>Flavobacteriia</taxon>
        <taxon>Flavobacteriales</taxon>
        <taxon>Weeksellaceae</taxon>
        <taxon>Chryseobacterium group</taxon>
        <taxon>Chryseobacterium</taxon>
    </lineage>
</organism>
<protein>
    <recommendedName>
        <fullName evidence="3">HNH endonuclease</fullName>
    </recommendedName>
</protein>
<keyword evidence="2" id="KW-1185">Reference proteome</keyword>
<sequence>MKRIDKPPFKISVIIRDSLNNMQDQNLKTRILNNLNVFEDFENDFDTKKNVNNLYLIGRNITIAGQLDADTLKKLYTGRMLKKSNDARIYYDKLLNSAPKGKCVNCNVRSANTLDHYLPKSEYPILAVSPLNLVPSCSNCNTGKLIDYPTCDVEEVIHPYYDDIDVENWLDCQLVSVKPMIFDFFVKDSVFTNLPLLRQRLIKHFESFELNDLYITHSSEEFESIKFQVTKLYNNGGYTTMKEHLYDCYESRLKVDINSWRTVFYKCLFESDDFCNGHFI</sequence>
<accession>A0ABY4K6T4</accession>
<reference evidence="1" key="1">
    <citation type="submission" date="2022-04" db="EMBL/GenBank/DDBJ databases">
        <title>Evolutionary, genomic, and biogeographic characterization of Chryseobacterium nepalense represented by a plastic-degrading bacterium AC3.</title>
        <authorList>
            <person name="Yin Z."/>
            <person name="Liu X."/>
            <person name="Wang D."/>
            <person name="Xie Z."/>
        </authorList>
    </citation>
    <scope>NUCLEOTIDE SEQUENCE</scope>
    <source>
        <strain evidence="1">AC3</strain>
    </source>
</reference>
<name>A0ABY4K6T4_9FLAO</name>
<dbReference type="EMBL" id="CP096203">
    <property type="protein sequence ID" value="UPQ75277.1"/>
    <property type="molecule type" value="Genomic_DNA"/>
</dbReference>